<gene>
    <name evidence="2" type="ORF">FJT64_021278</name>
</gene>
<feature type="region of interest" description="Disordered" evidence="1">
    <location>
        <begin position="541"/>
        <end position="562"/>
    </location>
</feature>
<feature type="region of interest" description="Disordered" evidence="1">
    <location>
        <begin position="397"/>
        <end position="436"/>
    </location>
</feature>
<evidence type="ECO:0000313" key="3">
    <source>
        <dbReference type="Proteomes" id="UP000440578"/>
    </source>
</evidence>
<sequence>MAEGVGDGRVDSGGTSDFDIMLEFDGPFRWTTTAEKPADIEPQSAPQLWARPTSKTGFVTLHWVQTTQCSHEEPLEALSATSMRKFMLELCQALEDGNINPTGPAVNITREADVTDGGIDFVFCFYVRGWWPSPDWSDGSYAVHQGITFRQEAPCWNAWWKYVIPRLVRGAPHLLPSWHYMKSATYRQQCHLFMAWSVIDPEDLAREVGETSPNVDLFTLDVTTLTRLLIPTDIHNLVIAPTPVAEWCVWQLQQPPAERPAGLTAELDTPRGRAELLLRPELLLRAIREAIPGAMIMWKVIDDMMEKNWTQNYLPQPSYEWLRETLAQHLSCDLQYNLRVRVQPEMDGATVVATAGLWRRRLQQLLSGDQLRKAYDAAVSRWPDRWQLVPRYLTKDKTGKQDSSGLAQDGEIEKGEQRNEEEEEEEQPSEGLPHPKKWQLLETKHRRQWQDLEQQRPQLLQELERSDHGEKRSLLRRHNKELRCLGLRHDGECQSLQKIHRDERVELHRGNEEDGQRRWEELDRQQQLQWEGLLQGQKLQWGEMKQSHERESQELEERYPDLRSGEELDRLLEECSRRRQQLGERLQGELEREVKKEIERTQKEMLEKKKKLKKKEKRKQKKQAKKQMENDVKEMKKQQNRKRRRAKRKQGPTKGGTDEV</sequence>
<feature type="compositionally biased region" description="Basic and acidic residues" evidence="1">
    <location>
        <begin position="545"/>
        <end position="562"/>
    </location>
</feature>
<reference evidence="2 3" key="1">
    <citation type="submission" date="2019-07" db="EMBL/GenBank/DDBJ databases">
        <title>Draft genome assembly of a fouling barnacle, Amphibalanus amphitrite (Darwin, 1854): The first reference genome for Thecostraca.</title>
        <authorList>
            <person name="Kim W."/>
        </authorList>
    </citation>
    <scope>NUCLEOTIDE SEQUENCE [LARGE SCALE GENOMIC DNA]</scope>
    <source>
        <strain evidence="2">SNU_AA5</strain>
        <tissue evidence="2">Soma without cirri and trophi</tissue>
    </source>
</reference>
<feature type="compositionally biased region" description="Basic residues" evidence="1">
    <location>
        <begin position="638"/>
        <end position="651"/>
    </location>
</feature>
<dbReference type="AlphaFoldDB" id="A0A6A4WIU2"/>
<feature type="compositionally biased region" description="Basic and acidic residues" evidence="1">
    <location>
        <begin position="626"/>
        <end position="637"/>
    </location>
</feature>
<feature type="region of interest" description="Disordered" evidence="1">
    <location>
        <begin position="604"/>
        <end position="660"/>
    </location>
</feature>
<evidence type="ECO:0000313" key="2">
    <source>
        <dbReference type="EMBL" id="KAF0307346.1"/>
    </source>
</evidence>
<feature type="compositionally biased region" description="Acidic residues" evidence="1">
    <location>
        <begin position="419"/>
        <end position="428"/>
    </location>
</feature>
<organism evidence="2 3">
    <name type="scientific">Amphibalanus amphitrite</name>
    <name type="common">Striped barnacle</name>
    <name type="synonym">Balanus amphitrite</name>
    <dbReference type="NCBI Taxonomy" id="1232801"/>
    <lineage>
        <taxon>Eukaryota</taxon>
        <taxon>Metazoa</taxon>
        <taxon>Ecdysozoa</taxon>
        <taxon>Arthropoda</taxon>
        <taxon>Crustacea</taxon>
        <taxon>Multicrustacea</taxon>
        <taxon>Cirripedia</taxon>
        <taxon>Thoracica</taxon>
        <taxon>Thoracicalcarea</taxon>
        <taxon>Balanomorpha</taxon>
        <taxon>Balanoidea</taxon>
        <taxon>Balanidae</taxon>
        <taxon>Amphibalaninae</taxon>
        <taxon>Amphibalanus</taxon>
    </lineage>
</organism>
<accession>A0A6A4WIU2</accession>
<feature type="compositionally biased region" description="Basic residues" evidence="1">
    <location>
        <begin position="608"/>
        <end position="625"/>
    </location>
</feature>
<comment type="caution">
    <text evidence="2">The sequence shown here is derived from an EMBL/GenBank/DDBJ whole genome shotgun (WGS) entry which is preliminary data.</text>
</comment>
<name>A0A6A4WIU2_AMPAM</name>
<protein>
    <submittedName>
        <fullName evidence="2">Reticulocyte-binding protein 2 a</fullName>
    </submittedName>
</protein>
<dbReference type="OrthoDB" id="7249367at2759"/>
<dbReference type="EMBL" id="VIIS01000582">
    <property type="protein sequence ID" value="KAF0307346.1"/>
    <property type="molecule type" value="Genomic_DNA"/>
</dbReference>
<dbReference type="Proteomes" id="UP000440578">
    <property type="component" value="Unassembled WGS sequence"/>
</dbReference>
<evidence type="ECO:0000256" key="1">
    <source>
        <dbReference type="SAM" id="MobiDB-lite"/>
    </source>
</evidence>
<keyword evidence="3" id="KW-1185">Reference proteome</keyword>
<proteinExistence type="predicted"/>